<dbReference type="InterPro" id="IPR006094">
    <property type="entry name" value="Oxid_FAD_bind_N"/>
</dbReference>
<keyword evidence="5" id="KW-1185">Reference proteome</keyword>
<dbReference type="InterPro" id="IPR016166">
    <property type="entry name" value="FAD-bd_PCMH"/>
</dbReference>
<feature type="domain" description="FAD-binding PCMH-type" evidence="3">
    <location>
        <begin position="1"/>
        <end position="166"/>
    </location>
</feature>
<name>A0ABT2BWR7_9BURK</name>
<dbReference type="SUPFAM" id="SSF55103">
    <property type="entry name" value="FAD-linked oxidases, C-terminal domain"/>
    <property type="match status" value="1"/>
</dbReference>
<dbReference type="InterPro" id="IPR036318">
    <property type="entry name" value="FAD-bd_PCMH-like_sf"/>
</dbReference>
<dbReference type="EMBL" id="JANUHC010000003">
    <property type="protein sequence ID" value="MCS0629496.1"/>
    <property type="molecule type" value="Genomic_DNA"/>
</dbReference>
<dbReference type="SUPFAM" id="SSF56176">
    <property type="entry name" value="FAD-binding/transporter-associated domain-like"/>
    <property type="match status" value="1"/>
</dbReference>
<organism evidence="4 5">
    <name type="scientific">Telluria mixta</name>
    <dbReference type="NCBI Taxonomy" id="34071"/>
    <lineage>
        <taxon>Bacteria</taxon>
        <taxon>Pseudomonadati</taxon>
        <taxon>Pseudomonadota</taxon>
        <taxon>Betaproteobacteria</taxon>
        <taxon>Burkholderiales</taxon>
        <taxon>Oxalobacteraceae</taxon>
        <taxon>Telluria group</taxon>
        <taxon>Telluria</taxon>
    </lineage>
</organism>
<dbReference type="InterPro" id="IPR016164">
    <property type="entry name" value="FAD-linked_Oxase-like_C"/>
</dbReference>
<gene>
    <name evidence="4" type="primary">glcE</name>
    <name evidence="4" type="ORF">NX786_09135</name>
</gene>
<accession>A0ABT2BWR7</accession>
<dbReference type="Gene3D" id="3.30.465.10">
    <property type="match status" value="1"/>
</dbReference>
<evidence type="ECO:0000256" key="2">
    <source>
        <dbReference type="ARBA" id="ARBA00022827"/>
    </source>
</evidence>
<sequence>MQNLIEQFQKQVRAGRPLRIRGGGTKDWYGQRLDGDILDTRDHAGIVDYEPTELVITARCGTPLAGIEAVLAERGQMLAFEPPHFGTGATIGGVIASGLSGPRRANAGAVRDFVLGCKLLDGKGDVLSFGGQVMKNVAGYDVSRLLAGSLGTLGLLLEVSVKVLPRAPREATLVFGGVNEIDAIRNLNEWAGQPLPISASCWHDGMLALRLSGANAAVDNAIRTLGGEVMPDCARFWASLREQQHAFFEGDMPLWRLSVPSTVGAIVLGSPQLIEWGGAQRWLRAPGDAAERIRATVAACGGHATLFRGGDKSVGVFQPLAPAIARIHARLKTGFDPAGVFNPGRMF</sequence>
<dbReference type="Pfam" id="PF01565">
    <property type="entry name" value="FAD_binding_4"/>
    <property type="match status" value="1"/>
</dbReference>
<evidence type="ECO:0000313" key="5">
    <source>
        <dbReference type="Proteomes" id="UP001165263"/>
    </source>
</evidence>
<dbReference type="InterPro" id="IPR016169">
    <property type="entry name" value="FAD-bd_PCMH_sub2"/>
</dbReference>
<dbReference type="PANTHER" id="PTHR11748:SF103">
    <property type="entry name" value="GLYCOLATE OXIDASE SUBUNIT GLCE"/>
    <property type="match status" value="1"/>
</dbReference>
<evidence type="ECO:0000313" key="4">
    <source>
        <dbReference type="EMBL" id="MCS0629496.1"/>
    </source>
</evidence>
<keyword evidence="4" id="KW-0560">Oxidoreductase</keyword>
<proteinExistence type="predicted"/>
<reference evidence="4" key="1">
    <citation type="submission" date="2022-08" db="EMBL/GenBank/DDBJ databases">
        <title>Reclassification of Massilia species as members of the genera Telluria, Duganella, Pseudoduganella, Mokoshia gen. nov. and Zemynaea gen. nov. using orthogonal and non-orthogonal genome-based approaches.</title>
        <authorList>
            <person name="Bowman J.P."/>
        </authorList>
    </citation>
    <scope>NUCLEOTIDE SEQUENCE</scope>
    <source>
        <strain evidence="4">LMG 11547</strain>
    </source>
</reference>
<dbReference type="NCBIfam" id="NF008439">
    <property type="entry name" value="PRK11282.1"/>
    <property type="match status" value="1"/>
</dbReference>
<dbReference type="EC" id="1.1.99.14" evidence="4"/>
<evidence type="ECO:0000259" key="3">
    <source>
        <dbReference type="PROSITE" id="PS51387"/>
    </source>
</evidence>
<dbReference type="RefSeq" id="WP_259448634.1">
    <property type="nucleotide sequence ID" value="NZ_CP119520.1"/>
</dbReference>
<comment type="caution">
    <text evidence="4">The sequence shown here is derived from an EMBL/GenBank/DDBJ whole genome shotgun (WGS) entry which is preliminary data.</text>
</comment>
<keyword evidence="2" id="KW-0274">FAD</keyword>
<dbReference type="PANTHER" id="PTHR11748">
    <property type="entry name" value="D-LACTATE DEHYDROGENASE"/>
    <property type="match status" value="1"/>
</dbReference>
<dbReference type="PROSITE" id="PS51387">
    <property type="entry name" value="FAD_PCMH"/>
    <property type="match status" value="1"/>
</dbReference>
<evidence type="ECO:0000256" key="1">
    <source>
        <dbReference type="ARBA" id="ARBA00022630"/>
    </source>
</evidence>
<dbReference type="GO" id="GO:0019154">
    <property type="term" value="F:glycolate dehydrogenase activity"/>
    <property type="evidence" value="ECO:0007669"/>
    <property type="project" value="UniProtKB-EC"/>
</dbReference>
<protein>
    <submittedName>
        <fullName evidence="4">Glycolate oxidase subunit GlcE</fullName>
        <ecNumber evidence="4">1.1.99.14</ecNumber>
    </submittedName>
</protein>
<keyword evidence="1" id="KW-0285">Flavoprotein</keyword>
<dbReference type="Proteomes" id="UP001165263">
    <property type="component" value="Unassembled WGS sequence"/>
</dbReference>